<organism evidence="2 3">
    <name type="scientific">Georhizobium profundi</name>
    <dbReference type="NCBI Taxonomy" id="2341112"/>
    <lineage>
        <taxon>Bacteria</taxon>
        <taxon>Pseudomonadati</taxon>
        <taxon>Pseudomonadota</taxon>
        <taxon>Alphaproteobacteria</taxon>
        <taxon>Hyphomicrobiales</taxon>
        <taxon>Rhizobiaceae</taxon>
        <taxon>Georhizobium</taxon>
    </lineage>
</organism>
<proteinExistence type="predicted"/>
<reference evidence="2 3" key="1">
    <citation type="submission" date="2018-09" db="EMBL/GenBank/DDBJ databases">
        <title>Marinorhizobium profundi gen. nov., sp. nov., isolated from a deep-sea sediment sample from the New Britain Trench and proposal of Marinorhizobiaceae fam. nov. in the order Rhizobiales of the class Alphaproteobacteria.</title>
        <authorList>
            <person name="Cao J."/>
        </authorList>
    </citation>
    <scope>NUCLEOTIDE SEQUENCE [LARGE SCALE GENOMIC DNA]</scope>
    <source>
        <strain evidence="2 3">WS11</strain>
    </source>
</reference>
<feature type="region of interest" description="Disordered" evidence="1">
    <location>
        <begin position="53"/>
        <end position="81"/>
    </location>
</feature>
<dbReference type="AlphaFoldDB" id="A0A3S9B452"/>
<dbReference type="EMBL" id="CP032509">
    <property type="protein sequence ID" value="AZN71707.1"/>
    <property type="molecule type" value="Genomic_DNA"/>
</dbReference>
<name>A0A3S9B452_9HYPH</name>
<protein>
    <submittedName>
        <fullName evidence="2">Uncharacterized protein</fullName>
    </submittedName>
</protein>
<evidence type="ECO:0000313" key="2">
    <source>
        <dbReference type="EMBL" id="AZN71707.1"/>
    </source>
</evidence>
<sequence>MAQPFKTPSTEKRSSSEAKWSSTNNEARTIMEKEVVARERKTERLRAQRLAMEAETAAVEVPKAPARKSPKKATRKGVGSR</sequence>
<feature type="region of interest" description="Disordered" evidence="1">
    <location>
        <begin position="1"/>
        <end position="27"/>
    </location>
</feature>
<keyword evidence="3" id="KW-1185">Reference proteome</keyword>
<evidence type="ECO:0000256" key="1">
    <source>
        <dbReference type="SAM" id="MobiDB-lite"/>
    </source>
</evidence>
<feature type="compositionally biased region" description="Basic residues" evidence="1">
    <location>
        <begin position="65"/>
        <end position="75"/>
    </location>
</feature>
<gene>
    <name evidence="2" type="ORF">D5400_10840</name>
</gene>
<accession>A0A3S9B452</accession>
<feature type="compositionally biased region" description="Polar residues" evidence="1">
    <location>
        <begin position="17"/>
        <end position="27"/>
    </location>
</feature>
<dbReference type="OrthoDB" id="7917227at2"/>
<dbReference type="RefSeq" id="WP_126010020.1">
    <property type="nucleotide sequence ID" value="NZ_CP032509.1"/>
</dbReference>
<evidence type="ECO:0000313" key="3">
    <source>
        <dbReference type="Proteomes" id="UP000268192"/>
    </source>
</evidence>
<dbReference type="KEGG" id="abaw:D5400_10840"/>
<dbReference type="Proteomes" id="UP000268192">
    <property type="component" value="Chromosome"/>
</dbReference>